<protein>
    <submittedName>
        <fullName evidence="7">F0F1 ATP synthase subunit delta</fullName>
    </submittedName>
</protein>
<dbReference type="InterPro" id="IPR000711">
    <property type="entry name" value="ATPase_OSCP/dsu"/>
</dbReference>
<dbReference type="Proteomes" id="UP000825051">
    <property type="component" value="Chromosome"/>
</dbReference>
<proteinExistence type="predicted"/>
<evidence type="ECO:0000313" key="7">
    <source>
        <dbReference type="EMBL" id="QYM79018.1"/>
    </source>
</evidence>
<evidence type="ECO:0000313" key="8">
    <source>
        <dbReference type="Proteomes" id="UP000825051"/>
    </source>
</evidence>
<dbReference type="GO" id="GO:0046933">
    <property type="term" value="F:proton-transporting ATP synthase activity, rotational mechanism"/>
    <property type="evidence" value="ECO:0007669"/>
    <property type="project" value="InterPro"/>
</dbReference>
<evidence type="ECO:0000256" key="6">
    <source>
        <dbReference type="ARBA" id="ARBA00023310"/>
    </source>
</evidence>
<evidence type="ECO:0000256" key="2">
    <source>
        <dbReference type="ARBA" id="ARBA00022448"/>
    </source>
</evidence>
<dbReference type="KEGG" id="ole:K0B96_17210"/>
<evidence type="ECO:0000256" key="1">
    <source>
        <dbReference type="ARBA" id="ARBA00004370"/>
    </source>
</evidence>
<sequence>MAARGKHDQHLVRQLFRLSFAHGELSAERVSGVLAYIEKHPPTHPLALLKAYHRLIAAELAKQHAVIEHAGPISAATTAAIAAAMSKRYGRTITATPKPQSNLLAGLRVQVGDDVYEASISNQLAGLASAV</sequence>
<dbReference type="EMBL" id="CP080507">
    <property type="protein sequence ID" value="QYM79018.1"/>
    <property type="molecule type" value="Genomic_DNA"/>
</dbReference>
<accession>A0A8F9TVF1</accession>
<dbReference type="Pfam" id="PF00213">
    <property type="entry name" value="OSCP"/>
    <property type="match status" value="1"/>
</dbReference>
<gene>
    <name evidence="7" type="ORF">K0B96_17210</name>
</gene>
<reference evidence="7" key="1">
    <citation type="submission" date="2021-08" db="EMBL/GenBank/DDBJ databases">
        <title>Genome of a novel bacterium of the phylum Verrucomicrobia, Oleiharenicola sp. KSB-15.</title>
        <authorList>
            <person name="Chung J.-H."/>
            <person name="Ahn J.-H."/>
            <person name="Yoon Y."/>
            <person name="Kim D.-Y."/>
            <person name="An S.-H."/>
            <person name="Park I."/>
            <person name="Yeon J."/>
        </authorList>
    </citation>
    <scope>NUCLEOTIDE SEQUENCE</scope>
    <source>
        <strain evidence="7">KSB-15</strain>
    </source>
</reference>
<keyword evidence="6" id="KW-0066">ATP synthesis</keyword>
<evidence type="ECO:0000256" key="5">
    <source>
        <dbReference type="ARBA" id="ARBA00023136"/>
    </source>
</evidence>
<dbReference type="GO" id="GO:0016020">
    <property type="term" value="C:membrane"/>
    <property type="evidence" value="ECO:0007669"/>
    <property type="project" value="UniProtKB-SubCell"/>
</dbReference>
<dbReference type="RefSeq" id="WP_220162318.1">
    <property type="nucleotide sequence ID" value="NZ_CP080507.1"/>
</dbReference>
<keyword evidence="2" id="KW-0813">Transport</keyword>
<evidence type="ECO:0000256" key="3">
    <source>
        <dbReference type="ARBA" id="ARBA00022781"/>
    </source>
</evidence>
<dbReference type="AlphaFoldDB" id="A0A8F9TVF1"/>
<keyword evidence="3" id="KW-0375">Hydrogen ion transport</keyword>
<keyword evidence="5" id="KW-0472">Membrane</keyword>
<evidence type="ECO:0000256" key="4">
    <source>
        <dbReference type="ARBA" id="ARBA00023065"/>
    </source>
</evidence>
<keyword evidence="4" id="KW-0406">Ion transport</keyword>
<organism evidence="7 8">
    <name type="scientific">Horticoccus luteus</name>
    <dbReference type="NCBI Taxonomy" id="2862869"/>
    <lineage>
        <taxon>Bacteria</taxon>
        <taxon>Pseudomonadati</taxon>
        <taxon>Verrucomicrobiota</taxon>
        <taxon>Opitutia</taxon>
        <taxon>Opitutales</taxon>
        <taxon>Opitutaceae</taxon>
        <taxon>Horticoccus</taxon>
    </lineage>
</organism>
<name>A0A8F9TVF1_9BACT</name>
<keyword evidence="8" id="KW-1185">Reference proteome</keyword>
<comment type="subcellular location">
    <subcellularLocation>
        <location evidence="1">Membrane</location>
    </subcellularLocation>
</comment>